<dbReference type="SMART" id="SM00822">
    <property type="entry name" value="PKS_KR"/>
    <property type="match status" value="1"/>
</dbReference>
<dbReference type="InterPro" id="IPR013968">
    <property type="entry name" value="PKS_KR"/>
</dbReference>
<dbReference type="CDD" id="cd02440">
    <property type="entry name" value="AdoMet_MTases"/>
    <property type="match status" value="1"/>
</dbReference>
<dbReference type="GO" id="GO:0044550">
    <property type="term" value="P:secondary metabolite biosynthetic process"/>
    <property type="evidence" value="ECO:0007669"/>
    <property type="project" value="TreeGrafter"/>
</dbReference>
<sequence>MSTNGSHKNGTNGHGIGTNGHSYGYNDHGGPTTATPSISPAESIPEPIAICGIGLRLPGGISDPQAFYDFLHSKSDARMPVPGNRFNIDGFYNPNPKVGSLGFKHGYFLDCDLEKLDAGFFTATKAESELIDPQQRLLLEVVYEAFQSAGEANWRGKQIGCYTGVYGEDWHDLHTIDTQETGHGDFVLGNRVSYEYDLQGPSMTIKVGCSSAMVGLHLACEALQRGDCTGAIVGGTNIIMSPFATIAMVEHGVLSPEASIKSFDSKALDDEMLTEMAQDGYARGEAINAIYIKKLSDAVRDGNPIRAVIRGTSSNCDGKTPGMSNPSSEAHEALMRSAYKAAGITDFSQTAMVECHGTGTPVGDPLEVNAVARIFGEKGIYIGSVKPNVGHSEGASGLTSLVKAVLSLEHKTILPNIKFDDPNPKIPWKEAKLTCPVEPTSWPKDRCERISVNSFGLGGANAHAILDSADAYLTPAAVKSQPEKKKQNLLVLSANHQTSLDQLVEKYQVFMSGRDSLPIRDIAYTLGARRDHMQFRTFGIVSKDAFETFPVVKSSGTLVPAFVFTGQGAQWPGMGKELMEDYPSFRADIQKMDASLSQLKQAPSWKIEDELLKPEGASSIDKAELSQPLCTAVQLALVNLLRSWNLQPEAVVGHSSGEIAAAYAAGAFSLESAIRIAFYRGFVATSLKRRGAMAAIGLGRAEVETLLVPGVLLACENSGGSVTISGDEDKVEVVIGRVKASKPDALARKLRVEIAYHSHHMQDVGELYQALIEPEFQTVDKPLNVAFYSSVLKETVTNTRQLKAAYWRQNLESPVLFYDAVKSLLAGPEKAKAFLEIGPHSALAGPLRQIFKESGPDSVYASCLARGVDSTTSLLKAVGQLHCNGVTIDFKALNPGAVTVPDLPTYTWNHETTYWRETRISREYRYRKFPQHDLLGSRILEGNEIEPVWRNTMQLSALPWLQDHLLHKDVVFPAAGFIAIVGEAIRQISGSEDYTVQRVTVASALVLQASRGTELITRLQPMRLTNSLDSEWYEFSIVTNTGAGWTKNCFGQIRAGTPVQIDVPEVKQYIRHVSAARWYQQMRKIGMHYGPSFRGLNDLTAGIDKNVASGRIVDYVRPGHSSYPFHPTSLDWVFQSLSVAAHNGVARSFSKMCLPLYIGELYVAPGGENIKMNMATDLLAGGSYEGSAHGVSEGKVRFLLKGMKITPFDDSAAQVDENSHGAVHLEWKADIDFIDGKSLLKPVPEIKEGHRLLEALSILCSMENYELFKSMEVKQPHLVAYKKWTEERIAQAKKGENSMLTNVADLFKLNSSQRKARIEEIMKECQGQRVEDPANAIYVVYKSVVGLYEGQADVLDALLKDNVLTNLYNFLNADCTDFIKLLGHNKPNLKILEIGAGTGGLTSLILQDLKNSFDENMFLRYTYTDISAGFFVAGKERFQEYSNIDYAVLDISQDPVAQGFEPGTYDLIIASNVLHATPSLHETLTNCRTLLNSDGRLFLQELCSESKWINFIMGVLPGWWLGAEDGRPDEPYVFEDRWDKELRAAGFAGVDSFMPDQPAPYQFDAHIIARPLSQAKPSKQVYLLTATSAISSSARAVEKAFTQKGYTAKFCTLDSSPPAGEDVVSLLDLEGPFLHDVTKEKFEKFIKFVSTATASGILWLTQPIQIDCKDPRYGMIIGMGRTIRSELGHSFATLELDTSGPEAWDAVLSVFEKFQRRSELSESTLNADSEFALVDGVINVGRFHWVSVPKELSRSEDTESKGLWVGKPGLLQSLQWRPHDVIEMAADDVEIDVRAGGLNFKDVLRALGIVQGVKPEGNYLGQDCTGVVSRVGPNVTHVKPGDRVMSWTMKAFSTRFITPARYCVKMPDNLSFNEAATMALVYITVFEAVQHIGRLEAGQTILIHSGTGGVGFAAIQVAQMIGAEIYVTVGSEEKVEFVSKRHGIPRDHIFNSRDESFRYDVLKATNGRGVDVVLNSLSGELLHASWKCVAEYGMFVDIGKRDLIGEGRLAMEIFEANRGYHGVDVSRIGLEKPEITTKVVEYYEKGFIKPVEPITTFEAENVQEAFRFMQKGQHLGKIIIEFPESADALPTASVSQKLVVRPDVSYFIPGGLGGLGQAISIWLATHGATNMVYLSRSGGKNVDPAFFAELKELGCSAQVFVGDIGSLEDVKNAVAKASKPVGGVMQMSMVLRDRALGQMSFEDWQTAVIPKVPGTWNVHEATKGEKLDFFILFSSASGTIGQSGQANYASSNTFQDAFVQYRQSQGLAASVLDIGVVEDIGYVSENPQFLESLRNASFHLLSETDLLDCLQLIIARSFLKTPLTKPTRTQPYLNPGHLVLGLKTPIPLADPNNRSIWKRDPRMAAYRDSSDLVQTDSTGTDEVLKRFLMTATLDPANLTSDDSVKFLAEQIEQRVVGFLMIEGGLDKSTTLNDIGIDSLVAIELRNWWKQNLSSDISVLELLNASLEQLGRIAGERLREKLEESAGAGKGNADEKEEGKVSGAEYTLMKAL</sequence>
<dbReference type="InterPro" id="IPR018201">
    <property type="entry name" value="Ketoacyl_synth_AS"/>
</dbReference>
<dbReference type="SMART" id="SM00829">
    <property type="entry name" value="PKS_ER"/>
    <property type="match status" value="1"/>
</dbReference>
<evidence type="ECO:0000256" key="6">
    <source>
        <dbReference type="PROSITE-ProRule" id="PRU01363"/>
    </source>
</evidence>
<dbReference type="CDD" id="cd00833">
    <property type="entry name" value="PKS"/>
    <property type="match status" value="1"/>
</dbReference>
<keyword evidence="2" id="KW-0597">Phosphoprotein</keyword>
<dbReference type="Pfam" id="PF16197">
    <property type="entry name" value="KAsynt_C_assoc"/>
    <property type="match status" value="1"/>
</dbReference>
<dbReference type="Gene3D" id="1.10.1200.10">
    <property type="entry name" value="ACP-like"/>
    <property type="match status" value="1"/>
</dbReference>
<dbReference type="Gene3D" id="3.40.50.150">
    <property type="entry name" value="Vaccinia Virus protein VP39"/>
    <property type="match status" value="1"/>
</dbReference>
<feature type="region of interest" description="Disordered" evidence="7">
    <location>
        <begin position="2483"/>
        <end position="2511"/>
    </location>
</feature>
<keyword evidence="12" id="KW-1185">Reference proteome</keyword>
<feature type="region of interest" description="C-terminal hotdog fold" evidence="6">
    <location>
        <begin position="1070"/>
        <end position="1214"/>
    </location>
</feature>
<dbReference type="InterPro" id="IPR042104">
    <property type="entry name" value="PKS_dehydratase_sf"/>
</dbReference>
<reference evidence="11 12" key="1">
    <citation type="submission" date="2018-05" db="EMBL/GenBank/DDBJ databases">
        <title>Genome sequencing and assembly of the regulated plant pathogen Lachnellula willkommii and related sister species for the development of diagnostic species identification markers.</title>
        <authorList>
            <person name="Giroux E."/>
            <person name="Bilodeau G."/>
        </authorList>
    </citation>
    <scope>NUCLEOTIDE SEQUENCE [LARGE SCALE GENOMIC DNA]</scope>
    <source>
        <strain evidence="11 12">CBS 268.59</strain>
    </source>
</reference>
<protein>
    <submittedName>
        <fullName evidence="11">Highly reducing polyketide synthase FUM1</fullName>
    </submittedName>
</protein>
<dbReference type="InterPro" id="IPR057326">
    <property type="entry name" value="KR_dom"/>
</dbReference>
<dbReference type="Gene3D" id="3.40.50.720">
    <property type="entry name" value="NAD(P)-binding Rossmann-like Domain"/>
    <property type="match status" value="2"/>
</dbReference>
<dbReference type="GO" id="GO:0032259">
    <property type="term" value="P:methylation"/>
    <property type="evidence" value="ECO:0007669"/>
    <property type="project" value="UniProtKB-KW"/>
</dbReference>
<dbReference type="PANTHER" id="PTHR43775">
    <property type="entry name" value="FATTY ACID SYNTHASE"/>
    <property type="match status" value="1"/>
</dbReference>
<dbReference type="SUPFAM" id="SSF55048">
    <property type="entry name" value="Probable ACP-binding domain of malonyl-CoA ACP transacylase"/>
    <property type="match status" value="1"/>
</dbReference>
<dbReference type="Pfam" id="PF14765">
    <property type="entry name" value="PS-DH"/>
    <property type="match status" value="1"/>
</dbReference>
<dbReference type="InterPro" id="IPR016035">
    <property type="entry name" value="Acyl_Trfase/lysoPLipase"/>
</dbReference>
<dbReference type="SMART" id="SM00827">
    <property type="entry name" value="PKS_AT"/>
    <property type="match status" value="1"/>
</dbReference>
<dbReference type="Pfam" id="PF02801">
    <property type="entry name" value="Ketoacyl-synt_C"/>
    <property type="match status" value="1"/>
</dbReference>
<dbReference type="PANTHER" id="PTHR43775:SF49">
    <property type="entry name" value="SYNTHASE, PUTATIVE (JCVI)-RELATED"/>
    <property type="match status" value="1"/>
</dbReference>
<dbReference type="SUPFAM" id="SSF51735">
    <property type="entry name" value="NAD(P)-binding Rossmann-fold domains"/>
    <property type="match status" value="2"/>
</dbReference>
<dbReference type="InterPro" id="IPR020843">
    <property type="entry name" value="ER"/>
</dbReference>
<dbReference type="PROSITE" id="PS52004">
    <property type="entry name" value="KS3_2"/>
    <property type="match status" value="1"/>
</dbReference>
<dbReference type="InterPro" id="IPR009081">
    <property type="entry name" value="PP-bd_ACP"/>
</dbReference>
<dbReference type="InterPro" id="IPR036291">
    <property type="entry name" value="NAD(P)-bd_dom_sf"/>
</dbReference>
<dbReference type="InterPro" id="IPR029063">
    <property type="entry name" value="SAM-dependent_MTases_sf"/>
</dbReference>
<dbReference type="InterPro" id="IPR049552">
    <property type="entry name" value="PKS_DH_N"/>
</dbReference>
<dbReference type="SUPFAM" id="SSF50129">
    <property type="entry name" value="GroES-like"/>
    <property type="match status" value="1"/>
</dbReference>
<dbReference type="InterPro" id="IPR013154">
    <property type="entry name" value="ADH-like_N"/>
</dbReference>
<dbReference type="InterPro" id="IPR036736">
    <property type="entry name" value="ACP-like_sf"/>
</dbReference>
<feature type="domain" description="Carrier" evidence="8">
    <location>
        <begin position="2402"/>
        <end position="2480"/>
    </location>
</feature>
<dbReference type="InterPro" id="IPR020807">
    <property type="entry name" value="PKS_DH"/>
</dbReference>
<dbReference type="InterPro" id="IPR014030">
    <property type="entry name" value="Ketoacyl_synth_N"/>
</dbReference>
<keyword evidence="5" id="KW-0511">Multifunctional enzyme</keyword>
<dbReference type="Pfam" id="PF00698">
    <property type="entry name" value="Acyl_transf_1"/>
    <property type="match status" value="1"/>
</dbReference>
<dbReference type="GO" id="GO:0004312">
    <property type="term" value="F:fatty acid synthase activity"/>
    <property type="evidence" value="ECO:0007669"/>
    <property type="project" value="TreeGrafter"/>
</dbReference>
<dbReference type="FunFam" id="3.40.50.720:FF:000209">
    <property type="entry name" value="Polyketide synthase Pks12"/>
    <property type="match status" value="1"/>
</dbReference>
<keyword evidence="4" id="KW-0808">Transferase</keyword>
<name>A0A8T9CGS3_9HELO</name>
<feature type="domain" description="Ketosynthase family 3 (KS3)" evidence="9">
    <location>
        <begin position="45"/>
        <end position="468"/>
    </location>
</feature>
<dbReference type="OrthoDB" id="329835at2759"/>
<keyword evidence="1" id="KW-0596">Phosphopantetheine</keyword>
<evidence type="ECO:0000256" key="4">
    <source>
        <dbReference type="ARBA" id="ARBA00022679"/>
    </source>
</evidence>
<evidence type="ECO:0000256" key="7">
    <source>
        <dbReference type="SAM" id="MobiDB-lite"/>
    </source>
</evidence>
<dbReference type="InterPro" id="IPR016036">
    <property type="entry name" value="Malonyl_transacylase_ACP-bd"/>
</dbReference>
<dbReference type="SUPFAM" id="SSF53335">
    <property type="entry name" value="S-adenosyl-L-methionine-dependent methyltransferases"/>
    <property type="match status" value="1"/>
</dbReference>
<evidence type="ECO:0000259" key="8">
    <source>
        <dbReference type="PROSITE" id="PS50075"/>
    </source>
</evidence>
<evidence type="ECO:0000256" key="3">
    <source>
        <dbReference type="ARBA" id="ARBA00022603"/>
    </source>
</evidence>
<dbReference type="InterPro" id="IPR011032">
    <property type="entry name" value="GroES-like_sf"/>
</dbReference>
<dbReference type="Pfam" id="PF21089">
    <property type="entry name" value="PKS_DH_N"/>
    <property type="match status" value="1"/>
</dbReference>
<dbReference type="InterPro" id="IPR016039">
    <property type="entry name" value="Thiolase-like"/>
</dbReference>
<dbReference type="SUPFAM" id="SSF52151">
    <property type="entry name" value="FabD/lysophospholipase-like"/>
    <property type="match status" value="1"/>
</dbReference>
<dbReference type="CDD" id="cd05195">
    <property type="entry name" value="enoyl_red"/>
    <property type="match status" value="1"/>
</dbReference>
<dbReference type="InterPro" id="IPR049900">
    <property type="entry name" value="PKS_mFAS_DH"/>
</dbReference>
<dbReference type="SUPFAM" id="SSF47336">
    <property type="entry name" value="ACP-like"/>
    <property type="match status" value="1"/>
</dbReference>
<dbReference type="Pfam" id="PF08242">
    <property type="entry name" value="Methyltransf_12"/>
    <property type="match status" value="1"/>
</dbReference>
<comment type="caution">
    <text evidence="11">The sequence shown here is derived from an EMBL/GenBank/DDBJ whole genome shotgun (WGS) entry which is preliminary data.</text>
</comment>
<dbReference type="SMART" id="SM00825">
    <property type="entry name" value="PKS_KS"/>
    <property type="match status" value="1"/>
</dbReference>
<evidence type="ECO:0000256" key="5">
    <source>
        <dbReference type="ARBA" id="ARBA00023268"/>
    </source>
</evidence>
<dbReference type="PROSITE" id="PS52019">
    <property type="entry name" value="PKS_MFAS_DH"/>
    <property type="match status" value="1"/>
</dbReference>
<dbReference type="Gene3D" id="3.40.366.10">
    <property type="entry name" value="Malonyl-Coenzyme A Acyl Carrier Protein, domain 2"/>
    <property type="match status" value="1"/>
</dbReference>
<feature type="region of interest" description="N-terminal hotdog fold" evidence="6">
    <location>
        <begin position="932"/>
        <end position="1060"/>
    </location>
</feature>
<dbReference type="InterPro" id="IPR014043">
    <property type="entry name" value="Acyl_transferase_dom"/>
</dbReference>
<accession>A0A8T9CGS3</accession>
<feature type="active site" description="Proton acceptor; for dehydratase activity" evidence="6">
    <location>
        <position position="964"/>
    </location>
</feature>
<dbReference type="Gene3D" id="3.90.180.10">
    <property type="entry name" value="Medium-chain alcohol dehydrogenases, catalytic domain"/>
    <property type="match status" value="1"/>
</dbReference>
<keyword evidence="3" id="KW-0489">Methyltransferase</keyword>
<dbReference type="InterPro" id="IPR001227">
    <property type="entry name" value="Ac_transferase_dom_sf"/>
</dbReference>
<dbReference type="GO" id="GO:0006633">
    <property type="term" value="P:fatty acid biosynthetic process"/>
    <property type="evidence" value="ECO:0007669"/>
    <property type="project" value="InterPro"/>
</dbReference>
<feature type="domain" description="PKS/mFAS DH" evidence="10">
    <location>
        <begin position="932"/>
        <end position="1214"/>
    </location>
</feature>
<proteinExistence type="predicted"/>
<dbReference type="Pfam" id="PF08659">
    <property type="entry name" value="KR"/>
    <property type="match status" value="1"/>
</dbReference>
<dbReference type="InterPro" id="IPR014031">
    <property type="entry name" value="Ketoacyl_synth_C"/>
</dbReference>
<dbReference type="Pfam" id="PF00109">
    <property type="entry name" value="ketoacyl-synt"/>
    <property type="match status" value="1"/>
</dbReference>
<dbReference type="PROSITE" id="PS50075">
    <property type="entry name" value="CARRIER"/>
    <property type="match status" value="1"/>
</dbReference>
<evidence type="ECO:0000313" key="11">
    <source>
        <dbReference type="EMBL" id="TVY83220.1"/>
    </source>
</evidence>
<dbReference type="Proteomes" id="UP000469558">
    <property type="component" value="Unassembled WGS sequence"/>
</dbReference>
<organism evidence="11 12">
    <name type="scientific">Lachnellula suecica</name>
    <dbReference type="NCBI Taxonomy" id="602035"/>
    <lineage>
        <taxon>Eukaryota</taxon>
        <taxon>Fungi</taxon>
        <taxon>Dikarya</taxon>
        <taxon>Ascomycota</taxon>
        <taxon>Pezizomycotina</taxon>
        <taxon>Leotiomycetes</taxon>
        <taxon>Helotiales</taxon>
        <taxon>Lachnaceae</taxon>
        <taxon>Lachnellula</taxon>
    </lineage>
</organism>
<dbReference type="GO" id="GO:0004315">
    <property type="term" value="F:3-oxoacyl-[acyl-carrier-protein] synthase activity"/>
    <property type="evidence" value="ECO:0007669"/>
    <property type="project" value="InterPro"/>
</dbReference>
<gene>
    <name evidence="11" type="primary">FUM1_1</name>
    <name evidence="11" type="ORF">LSUE1_G002639</name>
</gene>
<evidence type="ECO:0000256" key="1">
    <source>
        <dbReference type="ARBA" id="ARBA00022450"/>
    </source>
</evidence>
<feature type="region of interest" description="Disordered" evidence="7">
    <location>
        <begin position="1"/>
        <end position="41"/>
    </location>
</feature>
<dbReference type="Gene3D" id="3.40.47.10">
    <property type="match status" value="1"/>
</dbReference>
<dbReference type="InterPro" id="IPR032821">
    <property type="entry name" value="PKS_assoc"/>
</dbReference>
<dbReference type="Pfam" id="PF08240">
    <property type="entry name" value="ADH_N"/>
    <property type="match status" value="1"/>
</dbReference>
<feature type="active site" description="Proton donor; for dehydratase activity" evidence="6">
    <location>
        <position position="1131"/>
    </location>
</feature>
<dbReference type="GO" id="GO:1901336">
    <property type="term" value="P:lactone biosynthetic process"/>
    <property type="evidence" value="ECO:0007669"/>
    <property type="project" value="UniProtKB-ARBA"/>
</dbReference>
<evidence type="ECO:0000313" key="12">
    <source>
        <dbReference type="Proteomes" id="UP000469558"/>
    </source>
</evidence>
<dbReference type="Gene3D" id="3.10.129.110">
    <property type="entry name" value="Polyketide synthase dehydratase"/>
    <property type="match status" value="1"/>
</dbReference>
<dbReference type="GO" id="GO:0016491">
    <property type="term" value="F:oxidoreductase activity"/>
    <property type="evidence" value="ECO:0007669"/>
    <property type="project" value="InterPro"/>
</dbReference>
<dbReference type="InterPro" id="IPR049551">
    <property type="entry name" value="PKS_DH_C"/>
</dbReference>
<dbReference type="InterPro" id="IPR050091">
    <property type="entry name" value="PKS_NRPS_Biosynth_Enz"/>
</dbReference>
<dbReference type="GO" id="GO:0008168">
    <property type="term" value="F:methyltransferase activity"/>
    <property type="evidence" value="ECO:0007669"/>
    <property type="project" value="UniProtKB-KW"/>
</dbReference>
<evidence type="ECO:0000259" key="10">
    <source>
        <dbReference type="PROSITE" id="PS52019"/>
    </source>
</evidence>
<dbReference type="SMART" id="SM00826">
    <property type="entry name" value="PKS_DH"/>
    <property type="match status" value="1"/>
</dbReference>
<dbReference type="EMBL" id="QGMK01000216">
    <property type="protein sequence ID" value="TVY83220.1"/>
    <property type="molecule type" value="Genomic_DNA"/>
</dbReference>
<dbReference type="PROSITE" id="PS00606">
    <property type="entry name" value="KS3_1"/>
    <property type="match status" value="1"/>
</dbReference>
<dbReference type="InterPro" id="IPR013217">
    <property type="entry name" value="Methyltransf_12"/>
</dbReference>
<dbReference type="InterPro" id="IPR020841">
    <property type="entry name" value="PKS_Beta-ketoAc_synthase_dom"/>
</dbReference>
<evidence type="ECO:0000256" key="2">
    <source>
        <dbReference type="ARBA" id="ARBA00022553"/>
    </source>
</evidence>
<dbReference type="SUPFAM" id="SSF53901">
    <property type="entry name" value="Thiolase-like"/>
    <property type="match status" value="1"/>
</dbReference>
<dbReference type="Pfam" id="PF13602">
    <property type="entry name" value="ADH_zinc_N_2"/>
    <property type="match status" value="1"/>
</dbReference>
<evidence type="ECO:0000259" key="9">
    <source>
        <dbReference type="PROSITE" id="PS52004"/>
    </source>
</evidence>